<evidence type="ECO:0000256" key="3">
    <source>
        <dbReference type="ARBA" id="ARBA00022692"/>
    </source>
</evidence>
<sequence length="550" mass="62401">MHSEQDFWNEEDSQHDLRGNVTASVQFVLLIIVLFLSLMENLFLFLVSFSSVHRWCRGRYVKRQYLDGGNSSVFPGKYPLRKGGTVSERVPPRMRNVSEHYESDGLFGNADQKSPTPPYGHSSDLDGDCRSTTTSYSSERIGNITRFYFGNLCFANLLLGLLAMPFSIAACIGTTSRPVGLQNDHNITWFSGKTEHHDNIMLKYPLVISNGMCAFIESVVCGILITTVYSLVQLTADRLLAILTPLQYPRIVTRRRALISIGIVWIASGMFVTITHLLALIPSSKPDHKLSTNAYSQTDIYRCFILGQHDEVKHWRMSITYFILVFLIPFIFIAMAYVKIYITVRRCLKQLNGEIHLKTNPTAQSCLLSSQPNDNNNNNSNIVLQQRDPNKDRINKDNQGKINRTVAQKLVMSDTYTTEQCTGDLYSQQQQQSQDNCSTLRHHRGHKMQTKAAKTACLLVSTFFSLTAPYFIFSAVEPFITITPTVMSQETQDELFETISSVIVWLLYVNSVLTPGLYALRDGVLRRRITSIWKIPGKRQTSRAPRSFIE</sequence>
<feature type="transmembrane region" description="Helical" evidence="10">
    <location>
        <begin position="456"/>
        <end position="482"/>
    </location>
</feature>
<evidence type="ECO:0000256" key="7">
    <source>
        <dbReference type="ARBA" id="ARBA00023170"/>
    </source>
</evidence>
<dbReference type="Gene3D" id="1.20.1070.10">
    <property type="entry name" value="Rhodopsin 7-helix transmembrane proteins"/>
    <property type="match status" value="1"/>
</dbReference>
<evidence type="ECO:0000259" key="11">
    <source>
        <dbReference type="PROSITE" id="PS50262"/>
    </source>
</evidence>
<reference evidence="12 13" key="2">
    <citation type="submission" date="2018-11" db="EMBL/GenBank/DDBJ databases">
        <authorList>
            <consortium name="Pathogen Informatics"/>
        </authorList>
    </citation>
    <scope>NUCLEOTIDE SEQUENCE [LARGE SCALE GENOMIC DNA]</scope>
    <source>
        <strain evidence="12 13">Egypt</strain>
    </source>
</reference>
<evidence type="ECO:0000256" key="9">
    <source>
        <dbReference type="SAM" id="MobiDB-lite"/>
    </source>
</evidence>
<dbReference type="GO" id="GO:0005886">
    <property type="term" value="C:plasma membrane"/>
    <property type="evidence" value="ECO:0007669"/>
    <property type="project" value="UniProtKB-SubCell"/>
</dbReference>
<keyword evidence="13" id="KW-1185">Reference proteome</keyword>
<feature type="transmembrane region" description="Helical" evidence="10">
    <location>
        <begin position="502"/>
        <end position="520"/>
    </location>
</feature>
<keyword evidence="3 10" id="KW-0812">Transmembrane</keyword>
<evidence type="ECO:0000256" key="8">
    <source>
        <dbReference type="ARBA" id="ARBA00023224"/>
    </source>
</evidence>
<feature type="compositionally biased region" description="Basic and acidic residues" evidence="9">
    <location>
        <begin position="388"/>
        <end position="397"/>
    </location>
</feature>
<dbReference type="EMBL" id="UZAN01041541">
    <property type="protein sequence ID" value="VDP73360.1"/>
    <property type="molecule type" value="Genomic_DNA"/>
</dbReference>
<feature type="region of interest" description="Disordered" evidence="9">
    <location>
        <begin position="104"/>
        <end position="128"/>
    </location>
</feature>
<reference evidence="14" key="1">
    <citation type="submission" date="2016-06" db="UniProtKB">
        <authorList>
            <consortium name="WormBaseParasite"/>
        </authorList>
    </citation>
    <scope>IDENTIFICATION</scope>
</reference>
<dbReference type="CDD" id="cd00637">
    <property type="entry name" value="7tm_classA_rhodopsin-like"/>
    <property type="match status" value="1"/>
</dbReference>
<dbReference type="PANTHER" id="PTHR24249:SF372">
    <property type="entry name" value="G-PROTEIN COUPLED RECEPTORS FAMILY 1 PROFILE DOMAIN-CONTAINING PROTEIN"/>
    <property type="match status" value="1"/>
</dbReference>
<dbReference type="PRINTS" id="PR00237">
    <property type="entry name" value="GPCRRHODOPSN"/>
</dbReference>
<evidence type="ECO:0000256" key="1">
    <source>
        <dbReference type="ARBA" id="ARBA00004651"/>
    </source>
</evidence>
<dbReference type="Pfam" id="PF00001">
    <property type="entry name" value="7tm_1"/>
    <property type="match status" value="1"/>
</dbReference>
<feature type="domain" description="G-protein coupled receptors family 1 profile" evidence="11">
    <location>
        <begin position="127"/>
        <end position="518"/>
    </location>
</feature>
<keyword evidence="4 10" id="KW-1133">Transmembrane helix</keyword>
<feature type="transmembrane region" description="Helical" evidence="10">
    <location>
        <begin position="257"/>
        <end position="281"/>
    </location>
</feature>
<dbReference type="InterPro" id="IPR050569">
    <property type="entry name" value="TAAR"/>
</dbReference>
<dbReference type="WBParaSite" id="ECPE_0000469301-mRNA-1">
    <property type="protein sequence ID" value="ECPE_0000469301-mRNA-1"/>
    <property type="gene ID" value="ECPE_0000469301"/>
</dbReference>
<dbReference type="AlphaFoldDB" id="A0A183ACJ6"/>
<organism evidence="14">
    <name type="scientific">Echinostoma caproni</name>
    <dbReference type="NCBI Taxonomy" id="27848"/>
    <lineage>
        <taxon>Eukaryota</taxon>
        <taxon>Metazoa</taxon>
        <taxon>Spiralia</taxon>
        <taxon>Lophotrochozoa</taxon>
        <taxon>Platyhelminthes</taxon>
        <taxon>Trematoda</taxon>
        <taxon>Digenea</taxon>
        <taxon>Plagiorchiida</taxon>
        <taxon>Echinostomata</taxon>
        <taxon>Echinostomatoidea</taxon>
        <taxon>Echinostomatidae</taxon>
        <taxon>Echinostoma</taxon>
    </lineage>
</organism>
<evidence type="ECO:0000313" key="14">
    <source>
        <dbReference type="WBParaSite" id="ECPE_0000469301-mRNA-1"/>
    </source>
</evidence>
<keyword evidence="2" id="KW-1003">Cell membrane</keyword>
<keyword evidence="6 10" id="KW-0472">Membrane</keyword>
<feature type="transmembrane region" description="Helical" evidence="10">
    <location>
        <begin position="147"/>
        <end position="168"/>
    </location>
</feature>
<gene>
    <name evidence="12" type="ORF">ECPE_LOCUS4681</name>
</gene>
<dbReference type="InterPro" id="IPR000276">
    <property type="entry name" value="GPCR_Rhodpsn"/>
</dbReference>
<dbReference type="PANTHER" id="PTHR24249">
    <property type="entry name" value="HISTAMINE RECEPTOR-RELATED G-PROTEIN COUPLED RECEPTOR"/>
    <property type="match status" value="1"/>
</dbReference>
<feature type="transmembrane region" description="Helical" evidence="10">
    <location>
        <begin position="27"/>
        <end position="49"/>
    </location>
</feature>
<dbReference type="SUPFAM" id="SSF81321">
    <property type="entry name" value="Family A G protein-coupled receptor-like"/>
    <property type="match status" value="1"/>
</dbReference>
<dbReference type="InterPro" id="IPR017452">
    <property type="entry name" value="GPCR_Rhodpsn_7TM"/>
</dbReference>
<protein>
    <submittedName>
        <fullName evidence="14">G_PROTEIN_RECEP_F1_2 domain-containing protein</fullName>
    </submittedName>
</protein>
<keyword evidence="5" id="KW-0297">G-protein coupled receptor</keyword>
<dbReference type="Proteomes" id="UP000272942">
    <property type="component" value="Unassembled WGS sequence"/>
</dbReference>
<keyword evidence="7" id="KW-0675">Receptor</keyword>
<dbReference type="GO" id="GO:0004930">
    <property type="term" value="F:G protein-coupled receptor activity"/>
    <property type="evidence" value="ECO:0007669"/>
    <property type="project" value="UniProtKB-KW"/>
</dbReference>
<evidence type="ECO:0000313" key="13">
    <source>
        <dbReference type="Proteomes" id="UP000272942"/>
    </source>
</evidence>
<feature type="transmembrane region" description="Helical" evidence="10">
    <location>
        <begin position="214"/>
        <end position="236"/>
    </location>
</feature>
<evidence type="ECO:0000256" key="5">
    <source>
        <dbReference type="ARBA" id="ARBA00023040"/>
    </source>
</evidence>
<accession>A0A183ACJ6</accession>
<proteinExistence type="predicted"/>
<evidence type="ECO:0000256" key="4">
    <source>
        <dbReference type="ARBA" id="ARBA00022989"/>
    </source>
</evidence>
<name>A0A183ACJ6_9TREM</name>
<feature type="region of interest" description="Disordered" evidence="9">
    <location>
        <begin position="366"/>
        <end position="397"/>
    </location>
</feature>
<evidence type="ECO:0000256" key="2">
    <source>
        <dbReference type="ARBA" id="ARBA00022475"/>
    </source>
</evidence>
<dbReference type="OrthoDB" id="6144223at2759"/>
<feature type="transmembrane region" description="Helical" evidence="10">
    <location>
        <begin position="319"/>
        <end position="342"/>
    </location>
</feature>
<comment type="subcellular location">
    <subcellularLocation>
        <location evidence="1">Cell membrane</location>
        <topology evidence="1">Multi-pass membrane protein</topology>
    </subcellularLocation>
</comment>
<evidence type="ECO:0000256" key="6">
    <source>
        <dbReference type="ARBA" id="ARBA00023136"/>
    </source>
</evidence>
<keyword evidence="8" id="KW-0807">Transducer</keyword>
<dbReference type="PROSITE" id="PS50262">
    <property type="entry name" value="G_PROTEIN_RECEP_F1_2"/>
    <property type="match status" value="1"/>
</dbReference>
<evidence type="ECO:0000313" key="12">
    <source>
        <dbReference type="EMBL" id="VDP73360.1"/>
    </source>
</evidence>
<evidence type="ECO:0000256" key="10">
    <source>
        <dbReference type="SAM" id="Phobius"/>
    </source>
</evidence>